<name>A0A6C0AXN0_9ZZZZ</name>
<feature type="transmembrane region" description="Helical" evidence="1">
    <location>
        <begin position="79"/>
        <end position="100"/>
    </location>
</feature>
<proteinExistence type="predicted"/>
<keyword evidence="1" id="KW-1133">Transmembrane helix</keyword>
<dbReference type="EMBL" id="MN738778">
    <property type="protein sequence ID" value="QHS84286.1"/>
    <property type="molecule type" value="Genomic_DNA"/>
</dbReference>
<keyword evidence="1" id="KW-0812">Transmembrane</keyword>
<feature type="transmembrane region" description="Helical" evidence="1">
    <location>
        <begin position="132"/>
        <end position="151"/>
    </location>
</feature>
<dbReference type="Gene3D" id="1.20.144.10">
    <property type="entry name" value="Phosphatidic acid phosphatase type 2/haloperoxidase"/>
    <property type="match status" value="1"/>
</dbReference>
<dbReference type="InterPro" id="IPR000326">
    <property type="entry name" value="PAP2/HPO"/>
</dbReference>
<sequence>MPMNNTLGNWIKLYNLIYTVVVGALVLFSSIINGDLKWFPTLVSPALIMLALGTIGSADDSLPHSACNLINTGQPKSFADLNTFFVTFVAAFMCYGSFYYDNKKPYLVLFFLITIFGSIYTRITIGCNTGTEVVAGLIIGIASGIGCFYAWHNIDKERFTYFYDDDDTSEQCTRPNGQRFKCSVYKGGELIQTL</sequence>
<dbReference type="CDD" id="cd01610">
    <property type="entry name" value="PAP2_like"/>
    <property type="match status" value="1"/>
</dbReference>
<dbReference type="Pfam" id="PF01569">
    <property type="entry name" value="PAP2"/>
    <property type="match status" value="1"/>
</dbReference>
<feature type="transmembrane region" description="Helical" evidence="1">
    <location>
        <begin position="106"/>
        <end position="125"/>
    </location>
</feature>
<reference evidence="3" key="1">
    <citation type="journal article" date="2020" name="Nature">
        <title>Giant virus diversity and host interactions through global metagenomics.</title>
        <authorList>
            <person name="Schulz F."/>
            <person name="Roux S."/>
            <person name="Paez-Espino D."/>
            <person name="Jungbluth S."/>
            <person name="Walsh D.A."/>
            <person name="Denef V.J."/>
            <person name="McMahon K.D."/>
            <person name="Konstantinidis K.T."/>
            <person name="Eloe-Fadrosh E.A."/>
            <person name="Kyrpides N.C."/>
            <person name="Woyke T."/>
        </authorList>
    </citation>
    <scope>NUCLEOTIDE SEQUENCE</scope>
    <source>
        <strain evidence="3">GVMAG-S-ERX555965-48</strain>
    </source>
</reference>
<protein>
    <recommendedName>
        <fullName evidence="2">Phosphatidic acid phosphatase type 2/haloperoxidase domain-containing protein</fullName>
    </recommendedName>
</protein>
<feature type="transmembrane region" description="Helical" evidence="1">
    <location>
        <begin position="38"/>
        <end position="58"/>
    </location>
</feature>
<evidence type="ECO:0000313" key="3">
    <source>
        <dbReference type="EMBL" id="QHS84286.1"/>
    </source>
</evidence>
<evidence type="ECO:0000256" key="1">
    <source>
        <dbReference type="SAM" id="Phobius"/>
    </source>
</evidence>
<keyword evidence="1" id="KW-0472">Membrane</keyword>
<feature type="domain" description="Phosphatidic acid phosphatase type 2/haloperoxidase" evidence="2">
    <location>
        <begin position="22"/>
        <end position="153"/>
    </location>
</feature>
<feature type="transmembrane region" description="Helical" evidence="1">
    <location>
        <begin position="12"/>
        <end position="32"/>
    </location>
</feature>
<evidence type="ECO:0000259" key="2">
    <source>
        <dbReference type="Pfam" id="PF01569"/>
    </source>
</evidence>
<accession>A0A6C0AXN0</accession>
<organism evidence="3">
    <name type="scientific">viral metagenome</name>
    <dbReference type="NCBI Taxonomy" id="1070528"/>
    <lineage>
        <taxon>unclassified sequences</taxon>
        <taxon>metagenomes</taxon>
        <taxon>organismal metagenomes</taxon>
    </lineage>
</organism>
<dbReference type="AlphaFoldDB" id="A0A6C0AXN0"/>